<dbReference type="Proteomes" id="UP001552479">
    <property type="component" value="Unassembled WGS sequence"/>
</dbReference>
<gene>
    <name evidence="1" type="ORF">AB0L03_05275</name>
</gene>
<keyword evidence="2" id="KW-1185">Reference proteome</keyword>
<sequence>MSGGSHIEYFRLQGARILLAPYEYDGLPDDETTWQHGLAPTLRALYVAEHGEGRTLYEVAHQLRMAADLFSTHLKDGEETTPRALKRIPAAATRERTPAVLRDIATYVERWSKIEGKLEAHPGPWELSHRFPRLKQVLTIYFGQDGLAYEGETEDMPEAEGVRTWINDDVHPNCVWELPGTVAECYEALALFTDEVSLDRFFTHLNMGSGYMPWLEFLPMFAQECINHMREHHPSRESLILP</sequence>
<dbReference type="RefSeq" id="WP_359096637.1">
    <property type="nucleotide sequence ID" value="NZ_JBEZGT010000005.1"/>
</dbReference>
<dbReference type="EMBL" id="JBFASG010000003">
    <property type="protein sequence ID" value="MEV4922251.1"/>
    <property type="molecule type" value="Genomic_DNA"/>
</dbReference>
<protein>
    <submittedName>
        <fullName evidence="1">Uncharacterized protein</fullName>
    </submittedName>
</protein>
<proteinExistence type="predicted"/>
<evidence type="ECO:0000313" key="1">
    <source>
        <dbReference type="EMBL" id="MEV4922251.1"/>
    </source>
</evidence>
<accession>A0ABV3IP13</accession>
<reference evidence="1 2" key="1">
    <citation type="submission" date="2024-06" db="EMBL/GenBank/DDBJ databases">
        <title>The Natural Products Discovery Center: Release of the First 8490 Sequenced Strains for Exploring Actinobacteria Biosynthetic Diversity.</title>
        <authorList>
            <person name="Kalkreuter E."/>
            <person name="Kautsar S.A."/>
            <person name="Yang D."/>
            <person name="Bader C.D."/>
            <person name="Teijaro C.N."/>
            <person name="Fluegel L."/>
            <person name="Davis C.M."/>
            <person name="Simpson J.R."/>
            <person name="Lauterbach L."/>
            <person name="Steele A.D."/>
            <person name="Gui C."/>
            <person name="Meng S."/>
            <person name="Li G."/>
            <person name="Viehrig K."/>
            <person name="Ye F."/>
            <person name="Su P."/>
            <person name="Kiefer A.F."/>
            <person name="Nichols A."/>
            <person name="Cepeda A.J."/>
            <person name="Yan W."/>
            <person name="Fan B."/>
            <person name="Jiang Y."/>
            <person name="Adhikari A."/>
            <person name="Zheng C.-J."/>
            <person name="Schuster L."/>
            <person name="Cowan T.M."/>
            <person name="Smanski M.J."/>
            <person name="Chevrette M.G."/>
            <person name="De Carvalho L.P.S."/>
            <person name="Shen B."/>
        </authorList>
    </citation>
    <scope>NUCLEOTIDE SEQUENCE [LARGE SCALE GENOMIC DNA]</scope>
    <source>
        <strain evidence="1 2">NPDC053791</strain>
    </source>
</reference>
<comment type="caution">
    <text evidence="1">The sequence shown here is derived from an EMBL/GenBank/DDBJ whole genome shotgun (WGS) entry which is preliminary data.</text>
</comment>
<evidence type="ECO:0000313" key="2">
    <source>
        <dbReference type="Proteomes" id="UP001552479"/>
    </source>
</evidence>
<name>A0ABV3IP13_9ACTN</name>
<organism evidence="1 2">
    <name type="scientific">Streptomyces roseoverticillatus</name>
    <dbReference type="NCBI Taxonomy" id="66429"/>
    <lineage>
        <taxon>Bacteria</taxon>
        <taxon>Bacillati</taxon>
        <taxon>Actinomycetota</taxon>
        <taxon>Actinomycetes</taxon>
        <taxon>Kitasatosporales</taxon>
        <taxon>Streptomycetaceae</taxon>
        <taxon>Streptomyces</taxon>
    </lineage>
</organism>